<sequence>MREFLEAFVMVFIGEMGDKSQFLALAFATQYPMRTVLSGVSLGIALNHGLAILAAMLIAGIFKDVGFLQIVAGILFLFFGLSALSIDYEEEEEEVKESRFGPVATIVFAFFIGELGDKTQLMAMTLAMSSPNPLLIFFATVSSMIVVSSIGIVIGKYVGKKIPKVVISYLAAALFLFFGVSKLCGALDPGFLQPVWIILFALILGIAVLYILIQNGKRRKKRDSRYLLEAYRKVKNCSTEEEEQEIAEEIERIGAKYFGEDIPFVGSIVKHVEQLHGVDPEIYDDIKKL</sequence>
<accession>A0A6V6XZ53</accession>
<keyword evidence="4 6" id="KW-1133">Transmembrane helix</keyword>
<evidence type="ECO:0000256" key="5">
    <source>
        <dbReference type="ARBA" id="ARBA00023136"/>
    </source>
</evidence>
<comment type="caution">
    <text evidence="7">The sequence shown here is derived from an EMBL/GenBank/DDBJ whole genome shotgun (WGS) entry which is preliminary data.</text>
</comment>
<dbReference type="Proteomes" id="UP000586454">
    <property type="component" value="Unassembled WGS sequence"/>
</dbReference>
<comment type="similarity">
    <text evidence="2 6">Belongs to the GDT1 family.</text>
</comment>
<dbReference type="Pfam" id="PF01169">
    <property type="entry name" value="GDT1"/>
    <property type="match status" value="2"/>
</dbReference>
<feature type="transmembrane region" description="Helical" evidence="6">
    <location>
        <begin position="40"/>
        <end position="61"/>
    </location>
</feature>
<protein>
    <recommendedName>
        <fullName evidence="6">GDT1 family protein</fullName>
    </recommendedName>
</protein>
<dbReference type="InterPro" id="IPR001727">
    <property type="entry name" value="GDT1-like"/>
</dbReference>
<dbReference type="GO" id="GO:0016020">
    <property type="term" value="C:membrane"/>
    <property type="evidence" value="ECO:0007669"/>
    <property type="project" value="UniProtKB-SubCell"/>
</dbReference>
<reference evidence="7 8" key="1">
    <citation type="submission" date="2020-06" db="EMBL/GenBank/DDBJ databases">
        <authorList>
            <person name="Criscuolo A."/>
        </authorList>
    </citation>
    <scope>NUCLEOTIDE SEQUENCE [LARGE SCALE GENOMIC DNA]</scope>
    <source>
        <strain evidence="7">1804121828</strain>
    </source>
</reference>
<gene>
    <name evidence="7" type="ORF">PEPNEM18_00010</name>
</gene>
<feature type="transmembrane region" description="Helical" evidence="6">
    <location>
        <begin position="67"/>
        <end position="86"/>
    </location>
</feature>
<feature type="transmembrane region" description="Helical" evidence="6">
    <location>
        <begin position="135"/>
        <end position="154"/>
    </location>
</feature>
<keyword evidence="5 6" id="KW-0472">Membrane</keyword>
<proteinExistence type="inferred from homology"/>
<dbReference type="PANTHER" id="PTHR12608">
    <property type="entry name" value="TRANSMEMBRANE PROTEIN HTP-1 RELATED"/>
    <property type="match status" value="1"/>
</dbReference>
<dbReference type="GO" id="GO:0046873">
    <property type="term" value="F:metal ion transmembrane transporter activity"/>
    <property type="evidence" value="ECO:0007669"/>
    <property type="project" value="InterPro"/>
</dbReference>
<keyword evidence="3 6" id="KW-0812">Transmembrane</keyword>
<evidence type="ECO:0000256" key="2">
    <source>
        <dbReference type="ARBA" id="ARBA00009190"/>
    </source>
</evidence>
<evidence type="ECO:0000256" key="1">
    <source>
        <dbReference type="ARBA" id="ARBA00004141"/>
    </source>
</evidence>
<evidence type="ECO:0000256" key="3">
    <source>
        <dbReference type="ARBA" id="ARBA00022692"/>
    </source>
</evidence>
<dbReference type="PANTHER" id="PTHR12608:SF1">
    <property type="entry name" value="TRANSMEMBRANE PROTEIN 165"/>
    <property type="match status" value="1"/>
</dbReference>
<evidence type="ECO:0000256" key="6">
    <source>
        <dbReference type="RuleBase" id="RU365102"/>
    </source>
</evidence>
<feature type="transmembrane region" description="Helical" evidence="6">
    <location>
        <begin position="98"/>
        <end position="115"/>
    </location>
</feature>
<feature type="transmembrane region" description="Helical" evidence="6">
    <location>
        <begin position="166"/>
        <end position="183"/>
    </location>
</feature>
<dbReference type="AlphaFoldDB" id="A0A6V6XZ53"/>
<evidence type="ECO:0000256" key="4">
    <source>
        <dbReference type="ARBA" id="ARBA00022989"/>
    </source>
</evidence>
<evidence type="ECO:0000313" key="7">
    <source>
        <dbReference type="EMBL" id="CAC9922127.1"/>
    </source>
</evidence>
<keyword evidence="8" id="KW-1185">Reference proteome</keyword>
<name>A0A6V6XZ53_9FIRM</name>
<organism evidence="7 8">
    <name type="scientific">Aedoeadaptatus nemausensis</name>
    <dbReference type="NCBI Taxonomy" id="2582829"/>
    <lineage>
        <taxon>Bacteria</taxon>
        <taxon>Bacillati</taxon>
        <taxon>Bacillota</taxon>
        <taxon>Tissierellia</taxon>
        <taxon>Tissierellales</taxon>
        <taxon>Peptoniphilaceae</taxon>
        <taxon>Aedoeadaptatus</taxon>
    </lineage>
</organism>
<comment type="subcellular location">
    <subcellularLocation>
        <location evidence="1 6">Membrane</location>
        <topology evidence="1 6">Multi-pass membrane protein</topology>
    </subcellularLocation>
</comment>
<evidence type="ECO:0000313" key="8">
    <source>
        <dbReference type="Proteomes" id="UP000586454"/>
    </source>
</evidence>
<feature type="transmembrane region" description="Helical" evidence="6">
    <location>
        <begin position="195"/>
        <end position="213"/>
    </location>
</feature>
<dbReference type="EMBL" id="CAIJCS010000005">
    <property type="protein sequence ID" value="CAC9922127.1"/>
    <property type="molecule type" value="Genomic_DNA"/>
</dbReference>